<comment type="caution">
    <text evidence="6">The sequence shown here is derived from an EMBL/GenBank/DDBJ whole genome shotgun (WGS) entry which is preliminary data.</text>
</comment>
<dbReference type="GO" id="GO:0061809">
    <property type="term" value="F:NAD+ nucleosidase activity, cyclic ADP-ribose generating"/>
    <property type="evidence" value="ECO:0007669"/>
    <property type="project" value="UniProtKB-EC"/>
</dbReference>
<evidence type="ECO:0000256" key="2">
    <source>
        <dbReference type="ARBA" id="ARBA00022801"/>
    </source>
</evidence>
<evidence type="ECO:0000256" key="4">
    <source>
        <dbReference type="ARBA" id="ARBA00047304"/>
    </source>
</evidence>
<keyword evidence="2" id="KW-0378">Hydrolase</keyword>
<name>A0ABD3IYS2_EUCGL</name>
<feature type="domain" description="TIR" evidence="5">
    <location>
        <begin position="220"/>
        <end position="389"/>
    </location>
</feature>
<dbReference type="Gene3D" id="3.40.50.10140">
    <property type="entry name" value="Toll/interleukin-1 receptor homology (TIR) domain"/>
    <property type="match status" value="2"/>
</dbReference>
<dbReference type="InterPro" id="IPR000157">
    <property type="entry name" value="TIR_dom"/>
</dbReference>
<proteinExistence type="predicted"/>
<keyword evidence="3" id="KW-0520">NAD</keyword>
<dbReference type="EC" id="3.2.2.6" evidence="1"/>
<evidence type="ECO:0000313" key="7">
    <source>
        <dbReference type="Proteomes" id="UP001634007"/>
    </source>
</evidence>
<keyword evidence="7" id="KW-1185">Reference proteome</keyword>
<sequence>MRKKNQTRDIFKRRENREGAILIRVKRKPMDNALALSFSHAGPVGSGSTRYDVFLSFPSGSNAARGSFSGRLHASLTAAGVSVCGPDESQVAGSSSQLPDLAWRSKISMPILSEDYSSSERCLRGLVQMMEGKKSGQQMVFPIFNRVKPSDVRYLRGSFGKSFHSREADDIEGVRRALKEVSMLHGWKVTDGREEELVKTVIQTVLRCLQPELPKSPQIARYNVFLNFRGADTREGFTYQLYTNLVDAGVSVFKDDTNLPIGEEFGSQLLSAITRSTIYITVLSQRYSSSKWCLHELGKMMECKESMGHMVLPIFYKVNPSDVQCLKGNLGNFRDAYYSREKGLRGGDAIMESLRVFKDVCDIKGSHHHYTGSDGELIKVVVQGVLRQLRHHFQLDVPEHLVRIDDHGHAE</sequence>
<accession>A0ABD3IYS2</accession>
<evidence type="ECO:0000256" key="1">
    <source>
        <dbReference type="ARBA" id="ARBA00011982"/>
    </source>
</evidence>
<dbReference type="InterPro" id="IPR035897">
    <property type="entry name" value="Toll_tir_struct_dom_sf"/>
</dbReference>
<dbReference type="EMBL" id="JBJKBG010000010">
    <property type="protein sequence ID" value="KAL3719047.1"/>
    <property type="molecule type" value="Genomic_DNA"/>
</dbReference>
<protein>
    <recommendedName>
        <fullName evidence="1">ADP-ribosyl cyclase/cyclic ADP-ribose hydrolase</fullName>
        <ecNumber evidence="1">3.2.2.6</ecNumber>
    </recommendedName>
</protein>
<feature type="domain" description="TIR" evidence="5">
    <location>
        <begin position="49"/>
        <end position="182"/>
    </location>
</feature>
<reference evidence="6 7" key="1">
    <citation type="submission" date="2024-11" db="EMBL/GenBank/DDBJ databases">
        <title>Chromosome-level genome assembly of Eucalyptus globulus Labill. provides insights into its genome evolution.</title>
        <authorList>
            <person name="Li X."/>
        </authorList>
    </citation>
    <scope>NUCLEOTIDE SEQUENCE [LARGE SCALE GENOMIC DNA]</scope>
    <source>
        <strain evidence="6">CL2024</strain>
        <tissue evidence="6">Fresh tender leaves</tissue>
    </source>
</reference>
<dbReference type="PANTHER" id="PTHR32009:SF39">
    <property type="entry name" value="TIR DOMAIN-CONTAINING PROTEIN"/>
    <property type="match status" value="1"/>
</dbReference>
<dbReference type="SUPFAM" id="SSF52200">
    <property type="entry name" value="Toll/Interleukin receptor TIR domain"/>
    <property type="match status" value="2"/>
</dbReference>
<comment type="catalytic activity">
    <reaction evidence="4">
        <text>NAD(+) + H2O = ADP-D-ribose + nicotinamide + H(+)</text>
        <dbReference type="Rhea" id="RHEA:16301"/>
        <dbReference type="ChEBI" id="CHEBI:15377"/>
        <dbReference type="ChEBI" id="CHEBI:15378"/>
        <dbReference type="ChEBI" id="CHEBI:17154"/>
        <dbReference type="ChEBI" id="CHEBI:57540"/>
        <dbReference type="ChEBI" id="CHEBI:57967"/>
        <dbReference type="EC" id="3.2.2.6"/>
    </reaction>
    <physiologicalReaction direction="left-to-right" evidence="4">
        <dbReference type="Rhea" id="RHEA:16302"/>
    </physiologicalReaction>
</comment>
<evidence type="ECO:0000259" key="5">
    <source>
        <dbReference type="PROSITE" id="PS50104"/>
    </source>
</evidence>
<dbReference type="SMART" id="SM00255">
    <property type="entry name" value="TIR"/>
    <property type="match status" value="2"/>
</dbReference>
<organism evidence="6 7">
    <name type="scientific">Eucalyptus globulus</name>
    <name type="common">Tasmanian blue gum</name>
    <dbReference type="NCBI Taxonomy" id="34317"/>
    <lineage>
        <taxon>Eukaryota</taxon>
        <taxon>Viridiplantae</taxon>
        <taxon>Streptophyta</taxon>
        <taxon>Embryophyta</taxon>
        <taxon>Tracheophyta</taxon>
        <taxon>Spermatophyta</taxon>
        <taxon>Magnoliopsida</taxon>
        <taxon>eudicotyledons</taxon>
        <taxon>Gunneridae</taxon>
        <taxon>Pentapetalae</taxon>
        <taxon>rosids</taxon>
        <taxon>malvids</taxon>
        <taxon>Myrtales</taxon>
        <taxon>Myrtaceae</taxon>
        <taxon>Myrtoideae</taxon>
        <taxon>Eucalypteae</taxon>
        <taxon>Eucalyptus</taxon>
    </lineage>
</organism>
<dbReference type="AlphaFoldDB" id="A0ABD3IYS2"/>
<evidence type="ECO:0000256" key="3">
    <source>
        <dbReference type="ARBA" id="ARBA00023027"/>
    </source>
</evidence>
<evidence type="ECO:0000313" key="6">
    <source>
        <dbReference type="EMBL" id="KAL3719047.1"/>
    </source>
</evidence>
<gene>
    <name evidence="6" type="ORF">ACJRO7_004055</name>
</gene>
<dbReference type="Pfam" id="PF01582">
    <property type="entry name" value="TIR"/>
    <property type="match status" value="2"/>
</dbReference>
<dbReference type="PANTHER" id="PTHR32009">
    <property type="entry name" value="TMV RESISTANCE PROTEIN N-LIKE"/>
    <property type="match status" value="1"/>
</dbReference>
<dbReference type="PROSITE" id="PS50104">
    <property type="entry name" value="TIR"/>
    <property type="match status" value="2"/>
</dbReference>
<dbReference type="Proteomes" id="UP001634007">
    <property type="component" value="Unassembled WGS sequence"/>
</dbReference>